<dbReference type="Proteomes" id="UP000281112">
    <property type="component" value="Unassembled WGS sequence"/>
</dbReference>
<evidence type="ECO:0000313" key="1">
    <source>
        <dbReference type="EMBL" id="RQW64035.1"/>
    </source>
</evidence>
<dbReference type="InterPro" id="IPR024406">
    <property type="entry name" value="TAC-10"/>
</dbReference>
<dbReference type="EMBL" id="RJVQ01000002">
    <property type="protein sequence ID" value="RQW64035.1"/>
    <property type="molecule type" value="Genomic_DNA"/>
</dbReference>
<comment type="caution">
    <text evidence="1">The sequence shown here is derived from an EMBL/GenBank/DDBJ whole genome shotgun (WGS) entry which is preliminary data.</text>
</comment>
<reference evidence="1 2" key="1">
    <citation type="submission" date="2018-11" db="EMBL/GenBank/DDBJ databases">
        <title>Vibrio LJC006 sp. nov., isolated from seawater during the bloom of the enteromorpha.</title>
        <authorList>
            <person name="Liang J."/>
        </authorList>
    </citation>
    <scope>NUCLEOTIDE SEQUENCE [LARGE SCALE GENOMIC DNA]</scope>
    <source>
        <strain evidence="1 2">LJC006</strain>
    </source>
</reference>
<gene>
    <name evidence="1" type="ORF">EES38_05370</name>
</gene>
<keyword evidence="2" id="KW-1185">Reference proteome</keyword>
<protein>
    <submittedName>
        <fullName evidence="1">Uncharacterized protein</fullName>
    </submittedName>
</protein>
<dbReference type="Pfam" id="PF10963">
    <property type="entry name" value="Phage_TAC_10"/>
    <property type="match status" value="1"/>
</dbReference>
<dbReference type="AlphaFoldDB" id="A0A3N9TKD7"/>
<dbReference type="RefSeq" id="WP_124936156.1">
    <property type="nucleotide sequence ID" value="NZ_RJVQ01000002.1"/>
</dbReference>
<dbReference type="OrthoDB" id="5908298at2"/>
<accession>A0A3N9TKD7</accession>
<evidence type="ECO:0000313" key="2">
    <source>
        <dbReference type="Proteomes" id="UP000281112"/>
    </source>
</evidence>
<organism evidence="1 2">
    <name type="scientific">Vibrio viridaestus</name>
    <dbReference type="NCBI Taxonomy" id="2487322"/>
    <lineage>
        <taxon>Bacteria</taxon>
        <taxon>Pseudomonadati</taxon>
        <taxon>Pseudomonadota</taxon>
        <taxon>Gammaproteobacteria</taxon>
        <taxon>Vibrionales</taxon>
        <taxon>Vibrionaceae</taxon>
        <taxon>Vibrio</taxon>
    </lineage>
</organism>
<proteinExistence type="predicted"/>
<name>A0A3N9TKD7_9VIBR</name>
<sequence>MTKAAFTSKPVVVSIGETDFSFTPTVNDYNNYTNDLMPDNKIEPARTYLNRTVEPEQKQALNELMNTVPGLIMDVFGEVTKASKGGIKVTLKN</sequence>